<dbReference type="Proteomes" id="UP001595615">
    <property type="component" value="Unassembled WGS sequence"/>
</dbReference>
<evidence type="ECO:0000256" key="2">
    <source>
        <dbReference type="ARBA" id="ARBA00022801"/>
    </source>
</evidence>
<feature type="domain" description="Alpha/beta hydrolase fold-3" evidence="4">
    <location>
        <begin position="83"/>
        <end position="288"/>
    </location>
</feature>
<feature type="active site" evidence="3">
    <location>
        <position position="161"/>
    </location>
</feature>
<accession>A0ABV7X6P8</accession>
<keyword evidence="6" id="KW-1185">Reference proteome</keyword>
<comment type="caution">
    <text evidence="5">The sequence shown here is derived from an EMBL/GenBank/DDBJ whole genome shotgun (WGS) entry which is preliminary data.</text>
</comment>
<name>A0ABV7X6P8_9SPHN</name>
<dbReference type="PANTHER" id="PTHR48081">
    <property type="entry name" value="AB HYDROLASE SUPERFAMILY PROTEIN C4A8.06C"/>
    <property type="match status" value="1"/>
</dbReference>
<reference evidence="6" key="1">
    <citation type="journal article" date="2019" name="Int. J. Syst. Evol. Microbiol.">
        <title>The Global Catalogue of Microorganisms (GCM) 10K type strain sequencing project: providing services to taxonomists for standard genome sequencing and annotation.</title>
        <authorList>
            <consortium name="The Broad Institute Genomics Platform"/>
            <consortium name="The Broad Institute Genome Sequencing Center for Infectious Disease"/>
            <person name="Wu L."/>
            <person name="Ma J."/>
        </authorList>
    </citation>
    <scope>NUCLEOTIDE SEQUENCE [LARGE SCALE GENOMIC DNA]</scope>
    <source>
        <strain evidence="6">KCTC 42644</strain>
    </source>
</reference>
<dbReference type="Gene3D" id="3.40.50.1820">
    <property type="entry name" value="alpha/beta hydrolase"/>
    <property type="match status" value="1"/>
</dbReference>
<dbReference type="InterPro" id="IPR050300">
    <property type="entry name" value="GDXG_lipolytic_enzyme"/>
</dbReference>
<protein>
    <submittedName>
        <fullName evidence="5">Alpha/beta hydrolase</fullName>
    </submittedName>
</protein>
<dbReference type="InterPro" id="IPR033140">
    <property type="entry name" value="Lipase_GDXG_put_SER_AS"/>
</dbReference>
<evidence type="ECO:0000256" key="3">
    <source>
        <dbReference type="PROSITE-ProRule" id="PRU10038"/>
    </source>
</evidence>
<dbReference type="InterPro" id="IPR029058">
    <property type="entry name" value="AB_hydrolase_fold"/>
</dbReference>
<sequence>MPFVRPDVKAFLDFLNSQPGPQMHELDAPTARMMFQAMGQIAELPRGELAHVEDISIPGDHGHAIPARLYCPATRSGPPAPVLVFYHGGGWVIGDLDTHDSACAEIARGLGMTVIAVDYRLAPEHRFPAAAEDCLAATRWVASSPSVIGHAVTGLVVAGDSAGGNLAAVCAQQLHDSLPVPILAQWLIYPGVDMSANVGSMQEFADGYLLTNNSMMWFMGHYLGEGDQGLHPHASPYHTDRFTGLPPALVYTCGLDPLRDQGRAYAAKLVEHGVPTVYREAKGQIHGSLTLRQAIPSGQGDLAGCLATLREIVNEAQGEATMAQAAQAAE</sequence>
<proteinExistence type="inferred from homology"/>
<dbReference type="PROSITE" id="PS01174">
    <property type="entry name" value="LIPASE_GDXG_SER"/>
    <property type="match status" value="1"/>
</dbReference>
<keyword evidence="2 5" id="KW-0378">Hydrolase</keyword>
<dbReference type="RefSeq" id="WP_380857466.1">
    <property type="nucleotide sequence ID" value="NZ_JBHRXV010000003.1"/>
</dbReference>
<comment type="similarity">
    <text evidence="1">Belongs to the 'GDXG' lipolytic enzyme family.</text>
</comment>
<dbReference type="PANTHER" id="PTHR48081:SF8">
    <property type="entry name" value="ALPHA_BETA HYDROLASE FOLD-3 DOMAIN-CONTAINING PROTEIN-RELATED"/>
    <property type="match status" value="1"/>
</dbReference>
<gene>
    <name evidence="5" type="ORF">ACFOMD_04480</name>
</gene>
<organism evidence="5 6">
    <name type="scientific">Sphingoaurantiacus capsulatus</name>
    <dbReference type="NCBI Taxonomy" id="1771310"/>
    <lineage>
        <taxon>Bacteria</taxon>
        <taxon>Pseudomonadati</taxon>
        <taxon>Pseudomonadota</taxon>
        <taxon>Alphaproteobacteria</taxon>
        <taxon>Sphingomonadales</taxon>
        <taxon>Sphingosinicellaceae</taxon>
        <taxon>Sphingoaurantiacus</taxon>
    </lineage>
</organism>
<dbReference type="GO" id="GO:0016787">
    <property type="term" value="F:hydrolase activity"/>
    <property type="evidence" value="ECO:0007669"/>
    <property type="project" value="UniProtKB-KW"/>
</dbReference>
<evidence type="ECO:0000313" key="5">
    <source>
        <dbReference type="EMBL" id="MFC3711814.1"/>
    </source>
</evidence>
<dbReference type="SUPFAM" id="SSF53474">
    <property type="entry name" value="alpha/beta-Hydrolases"/>
    <property type="match status" value="1"/>
</dbReference>
<dbReference type="EMBL" id="JBHRXV010000003">
    <property type="protein sequence ID" value="MFC3711814.1"/>
    <property type="molecule type" value="Genomic_DNA"/>
</dbReference>
<evidence type="ECO:0000256" key="1">
    <source>
        <dbReference type="ARBA" id="ARBA00010515"/>
    </source>
</evidence>
<dbReference type="InterPro" id="IPR013094">
    <property type="entry name" value="AB_hydrolase_3"/>
</dbReference>
<evidence type="ECO:0000313" key="6">
    <source>
        <dbReference type="Proteomes" id="UP001595615"/>
    </source>
</evidence>
<dbReference type="Pfam" id="PF07859">
    <property type="entry name" value="Abhydrolase_3"/>
    <property type="match status" value="1"/>
</dbReference>
<evidence type="ECO:0000259" key="4">
    <source>
        <dbReference type="Pfam" id="PF07859"/>
    </source>
</evidence>